<accession>A0ABU2N1F4</accession>
<feature type="transmembrane region" description="Helical" evidence="5">
    <location>
        <begin position="41"/>
        <end position="69"/>
    </location>
</feature>
<dbReference type="Pfam" id="PF06271">
    <property type="entry name" value="RDD"/>
    <property type="match status" value="1"/>
</dbReference>
<evidence type="ECO:0000313" key="7">
    <source>
        <dbReference type="EMBL" id="MDT0347581.1"/>
    </source>
</evidence>
<feature type="transmembrane region" description="Helical" evidence="5">
    <location>
        <begin position="90"/>
        <end position="110"/>
    </location>
</feature>
<feature type="domain" description="RDD" evidence="6">
    <location>
        <begin position="13"/>
        <end position="110"/>
    </location>
</feature>
<proteinExistence type="predicted"/>
<organism evidence="7 8">
    <name type="scientific">Streptomyces litchfieldiae</name>
    <dbReference type="NCBI Taxonomy" id="3075543"/>
    <lineage>
        <taxon>Bacteria</taxon>
        <taxon>Bacillati</taxon>
        <taxon>Actinomycetota</taxon>
        <taxon>Actinomycetes</taxon>
        <taxon>Kitasatosporales</taxon>
        <taxon>Streptomycetaceae</taxon>
        <taxon>Streptomyces</taxon>
    </lineage>
</organism>
<sequence length="137" mass="15149">MTVVQEADEGRLVLATATDVLLTLGIGFVGARALAVEDLDFLGYLLPFVGCALAFSFVNHVFGMWLCRASVGKLLWGLRVVRVRDGGRPGFWRAVGRWLVGYVLLVLMMMVEDGGGVGEACGLRTVRRRDLRRYSYH</sequence>
<keyword evidence="4 5" id="KW-0472">Membrane</keyword>
<gene>
    <name evidence="7" type="ORF">RM590_34190</name>
</gene>
<name>A0ABU2N1F4_9ACTN</name>
<dbReference type="Proteomes" id="UP001183246">
    <property type="component" value="Unassembled WGS sequence"/>
</dbReference>
<evidence type="ECO:0000256" key="2">
    <source>
        <dbReference type="ARBA" id="ARBA00022692"/>
    </source>
</evidence>
<evidence type="ECO:0000256" key="1">
    <source>
        <dbReference type="ARBA" id="ARBA00004141"/>
    </source>
</evidence>
<comment type="caution">
    <text evidence="7">The sequence shown here is derived from an EMBL/GenBank/DDBJ whole genome shotgun (WGS) entry which is preliminary data.</text>
</comment>
<dbReference type="InterPro" id="IPR010432">
    <property type="entry name" value="RDD"/>
</dbReference>
<protein>
    <submittedName>
        <fullName evidence="7">RDD family protein</fullName>
    </submittedName>
</protein>
<keyword evidence="2 5" id="KW-0812">Transmembrane</keyword>
<feature type="transmembrane region" description="Helical" evidence="5">
    <location>
        <begin position="12"/>
        <end position="35"/>
    </location>
</feature>
<evidence type="ECO:0000313" key="8">
    <source>
        <dbReference type="Proteomes" id="UP001183246"/>
    </source>
</evidence>
<dbReference type="EMBL" id="JAVREL010000035">
    <property type="protein sequence ID" value="MDT0347581.1"/>
    <property type="molecule type" value="Genomic_DNA"/>
</dbReference>
<comment type="subcellular location">
    <subcellularLocation>
        <location evidence="1">Membrane</location>
        <topology evidence="1">Multi-pass membrane protein</topology>
    </subcellularLocation>
</comment>
<keyword evidence="3 5" id="KW-1133">Transmembrane helix</keyword>
<keyword evidence="8" id="KW-1185">Reference proteome</keyword>
<evidence type="ECO:0000256" key="5">
    <source>
        <dbReference type="SAM" id="Phobius"/>
    </source>
</evidence>
<evidence type="ECO:0000256" key="4">
    <source>
        <dbReference type="ARBA" id="ARBA00023136"/>
    </source>
</evidence>
<evidence type="ECO:0000259" key="6">
    <source>
        <dbReference type="Pfam" id="PF06271"/>
    </source>
</evidence>
<dbReference type="RefSeq" id="WP_311708707.1">
    <property type="nucleotide sequence ID" value="NZ_JAVREL010000035.1"/>
</dbReference>
<evidence type="ECO:0000256" key="3">
    <source>
        <dbReference type="ARBA" id="ARBA00022989"/>
    </source>
</evidence>
<reference evidence="8" key="1">
    <citation type="submission" date="2023-07" db="EMBL/GenBank/DDBJ databases">
        <title>30 novel species of actinomycetes from the DSMZ collection.</title>
        <authorList>
            <person name="Nouioui I."/>
        </authorList>
    </citation>
    <scope>NUCLEOTIDE SEQUENCE [LARGE SCALE GENOMIC DNA]</scope>
    <source>
        <strain evidence="8">DSM 44938</strain>
    </source>
</reference>